<sequence length="106" mass="12055">MYSNSNKLHFREPLAFWTAFSVCLNSLILPIPSLASMLTHSTTSSSNAAMDTSDYTCVLAVMSSSAFKFFVSLRHWLHSNYSNLNVLYFRERFSCVLLCTLIFSYS</sequence>
<organism evidence="1 2">
    <name type="scientific">Pluteus cervinus</name>
    <dbReference type="NCBI Taxonomy" id="181527"/>
    <lineage>
        <taxon>Eukaryota</taxon>
        <taxon>Fungi</taxon>
        <taxon>Dikarya</taxon>
        <taxon>Basidiomycota</taxon>
        <taxon>Agaricomycotina</taxon>
        <taxon>Agaricomycetes</taxon>
        <taxon>Agaricomycetidae</taxon>
        <taxon>Agaricales</taxon>
        <taxon>Pluteineae</taxon>
        <taxon>Pluteaceae</taxon>
        <taxon>Pluteus</taxon>
    </lineage>
</organism>
<reference evidence="1 2" key="1">
    <citation type="journal article" date="2019" name="Nat. Ecol. Evol.">
        <title>Megaphylogeny resolves global patterns of mushroom evolution.</title>
        <authorList>
            <person name="Varga T."/>
            <person name="Krizsan K."/>
            <person name="Foldi C."/>
            <person name="Dima B."/>
            <person name="Sanchez-Garcia M."/>
            <person name="Sanchez-Ramirez S."/>
            <person name="Szollosi G.J."/>
            <person name="Szarkandi J.G."/>
            <person name="Papp V."/>
            <person name="Albert L."/>
            <person name="Andreopoulos W."/>
            <person name="Angelini C."/>
            <person name="Antonin V."/>
            <person name="Barry K.W."/>
            <person name="Bougher N.L."/>
            <person name="Buchanan P."/>
            <person name="Buyck B."/>
            <person name="Bense V."/>
            <person name="Catcheside P."/>
            <person name="Chovatia M."/>
            <person name="Cooper J."/>
            <person name="Damon W."/>
            <person name="Desjardin D."/>
            <person name="Finy P."/>
            <person name="Geml J."/>
            <person name="Haridas S."/>
            <person name="Hughes K."/>
            <person name="Justo A."/>
            <person name="Karasinski D."/>
            <person name="Kautmanova I."/>
            <person name="Kiss B."/>
            <person name="Kocsube S."/>
            <person name="Kotiranta H."/>
            <person name="LaButti K.M."/>
            <person name="Lechner B.E."/>
            <person name="Liimatainen K."/>
            <person name="Lipzen A."/>
            <person name="Lukacs Z."/>
            <person name="Mihaltcheva S."/>
            <person name="Morgado L.N."/>
            <person name="Niskanen T."/>
            <person name="Noordeloos M.E."/>
            <person name="Ohm R.A."/>
            <person name="Ortiz-Santana B."/>
            <person name="Ovrebo C."/>
            <person name="Racz N."/>
            <person name="Riley R."/>
            <person name="Savchenko A."/>
            <person name="Shiryaev A."/>
            <person name="Soop K."/>
            <person name="Spirin V."/>
            <person name="Szebenyi C."/>
            <person name="Tomsovsky M."/>
            <person name="Tulloss R.E."/>
            <person name="Uehling J."/>
            <person name="Grigoriev I.V."/>
            <person name="Vagvolgyi C."/>
            <person name="Papp T."/>
            <person name="Martin F.M."/>
            <person name="Miettinen O."/>
            <person name="Hibbett D.S."/>
            <person name="Nagy L.G."/>
        </authorList>
    </citation>
    <scope>NUCLEOTIDE SEQUENCE [LARGE SCALE GENOMIC DNA]</scope>
    <source>
        <strain evidence="1 2">NL-1719</strain>
    </source>
</reference>
<protein>
    <submittedName>
        <fullName evidence="1">Uncharacterized protein</fullName>
    </submittedName>
</protein>
<gene>
    <name evidence="1" type="ORF">BDN72DRAFT_625796</name>
</gene>
<evidence type="ECO:0000313" key="2">
    <source>
        <dbReference type="Proteomes" id="UP000308600"/>
    </source>
</evidence>
<dbReference type="EMBL" id="ML209045">
    <property type="protein sequence ID" value="TFK59217.1"/>
    <property type="molecule type" value="Genomic_DNA"/>
</dbReference>
<evidence type="ECO:0000313" key="1">
    <source>
        <dbReference type="EMBL" id="TFK59217.1"/>
    </source>
</evidence>
<dbReference type="Proteomes" id="UP000308600">
    <property type="component" value="Unassembled WGS sequence"/>
</dbReference>
<keyword evidence="2" id="KW-1185">Reference proteome</keyword>
<name>A0ACD3A0S8_9AGAR</name>
<proteinExistence type="predicted"/>
<accession>A0ACD3A0S8</accession>